<sequence length="212" mass="24390">MSNGSSSKESEKTMLSLPISFVHNDSGSDNVVPDMIRRAEKKKEDMETIKDLESIQTLCREIKAFEDKNISKLIASQQLVHYIDDNLTMATSKDRYFLMNPSVISEEFFYQIFISQLGQLGKIKLSLPLPIRDMLELVSQDEDERRDMVKTTVLHRGILNAYFKFSVDCDDELNCLYVLAREFGLFYCSCSKGQCELVLKAIRQNFPNLDMN</sequence>
<dbReference type="AlphaFoldDB" id="A0A1X0RMM5"/>
<gene>
    <name evidence="2" type="ORF">BCV71DRAFT_268457</name>
</gene>
<proteinExistence type="predicted"/>
<protein>
    <recommendedName>
        <fullName evidence="1">DNA mismatch repair protein Mlh1 C-terminal domain-containing protein</fullName>
    </recommendedName>
</protein>
<organism evidence="2 3">
    <name type="scientific">Rhizopus microsporus</name>
    <dbReference type="NCBI Taxonomy" id="58291"/>
    <lineage>
        <taxon>Eukaryota</taxon>
        <taxon>Fungi</taxon>
        <taxon>Fungi incertae sedis</taxon>
        <taxon>Mucoromycota</taxon>
        <taxon>Mucoromycotina</taxon>
        <taxon>Mucoromycetes</taxon>
        <taxon>Mucorales</taxon>
        <taxon>Mucorineae</taxon>
        <taxon>Rhizopodaceae</taxon>
        <taxon>Rhizopus</taxon>
    </lineage>
</organism>
<evidence type="ECO:0000313" key="2">
    <source>
        <dbReference type="EMBL" id="ORE13285.1"/>
    </source>
</evidence>
<evidence type="ECO:0000313" key="3">
    <source>
        <dbReference type="Proteomes" id="UP000242381"/>
    </source>
</evidence>
<accession>A0A1X0RMM5</accession>
<evidence type="ECO:0000259" key="1">
    <source>
        <dbReference type="Pfam" id="PF16413"/>
    </source>
</evidence>
<feature type="domain" description="DNA mismatch repair protein Mlh1 C-terminal" evidence="1">
    <location>
        <begin position="52"/>
        <end position="181"/>
    </location>
</feature>
<reference evidence="2 3" key="1">
    <citation type="journal article" date="2016" name="Proc. Natl. Acad. Sci. U.S.A.">
        <title>Lipid metabolic changes in an early divergent fungus govern the establishment of a mutualistic symbiosis with endobacteria.</title>
        <authorList>
            <person name="Lastovetsky O.A."/>
            <person name="Gaspar M.L."/>
            <person name="Mondo S.J."/>
            <person name="LaButti K.M."/>
            <person name="Sandor L."/>
            <person name="Grigoriev I.V."/>
            <person name="Henry S.A."/>
            <person name="Pawlowska T.E."/>
        </authorList>
    </citation>
    <scope>NUCLEOTIDE SEQUENCE [LARGE SCALE GENOMIC DNA]</scope>
    <source>
        <strain evidence="2 3">ATCC 11559</strain>
    </source>
</reference>
<dbReference type="InterPro" id="IPR032189">
    <property type="entry name" value="Mlh1_C"/>
</dbReference>
<dbReference type="Proteomes" id="UP000242381">
    <property type="component" value="Unassembled WGS sequence"/>
</dbReference>
<dbReference type="EMBL" id="KV921550">
    <property type="protein sequence ID" value="ORE13285.1"/>
    <property type="molecule type" value="Genomic_DNA"/>
</dbReference>
<name>A0A1X0RMM5_RHIZD</name>
<dbReference type="Pfam" id="PF16413">
    <property type="entry name" value="Mlh1_C"/>
    <property type="match status" value="1"/>
</dbReference>